<dbReference type="AlphaFoldDB" id="A0AAP4FC19"/>
<proteinExistence type="predicted"/>
<dbReference type="RefSeq" id="WP_284642606.1">
    <property type="nucleotide sequence ID" value="NZ_JASNVU010000014.1"/>
</dbReference>
<accession>A0AAP4FC19</accession>
<evidence type="ECO:0000256" key="3">
    <source>
        <dbReference type="SAM" id="Phobius"/>
    </source>
</evidence>
<evidence type="ECO:0000256" key="1">
    <source>
        <dbReference type="SAM" id="Coils"/>
    </source>
</evidence>
<sequence length="276" mass="29891">MSTIPRRNQHLTDSRDREATRSMGASRDFTTGIDTGAPTAVRERTATRATGKTARRTAPSRTRVPHRGAKRLGSKQVVSFRGRRVQQQTKQNNAFTRVAVLAVTLVIGGVALAMWLSGLSTSQTFKIQQLTVQESQLDNQIESLNRDAENLSSSADIARRADELGLAVPKQPGVTEVGGDGEIIAKREGTPDTEKLIDVNGEPIRPGQASSDPKDTEGMSDSLNAVPRGQQQHARGNDADENRDEQRGGDDADNRDSADDNRPNLPARAPYTSQAN</sequence>
<evidence type="ECO:0000256" key="2">
    <source>
        <dbReference type="SAM" id="MobiDB-lite"/>
    </source>
</evidence>
<gene>
    <name evidence="4" type="ORF">QPX58_10215</name>
</gene>
<protein>
    <recommendedName>
        <fullName evidence="6">Cell division protein FtsL</fullName>
    </recommendedName>
</protein>
<feature type="compositionally biased region" description="Basic and acidic residues" evidence="2">
    <location>
        <begin position="183"/>
        <end position="197"/>
    </location>
</feature>
<feature type="region of interest" description="Disordered" evidence="2">
    <location>
        <begin position="1"/>
        <end position="75"/>
    </location>
</feature>
<feature type="coiled-coil region" evidence="1">
    <location>
        <begin position="127"/>
        <end position="161"/>
    </location>
</feature>
<feature type="compositionally biased region" description="Basic and acidic residues" evidence="2">
    <location>
        <begin position="235"/>
        <end position="262"/>
    </location>
</feature>
<evidence type="ECO:0000313" key="5">
    <source>
        <dbReference type="Proteomes" id="UP001230317"/>
    </source>
</evidence>
<name>A0AAP4FC19_9CORY</name>
<keyword evidence="3" id="KW-0812">Transmembrane</keyword>
<dbReference type="Proteomes" id="UP001230317">
    <property type="component" value="Unassembled WGS sequence"/>
</dbReference>
<feature type="compositionally biased region" description="Polar residues" evidence="2">
    <location>
        <begin position="219"/>
        <end position="234"/>
    </location>
</feature>
<keyword evidence="1" id="KW-0175">Coiled coil</keyword>
<feature type="region of interest" description="Disordered" evidence="2">
    <location>
        <begin position="177"/>
        <end position="276"/>
    </location>
</feature>
<reference evidence="4" key="1">
    <citation type="submission" date="2023-05" db="EMBL/GenBank/DDBJ databases">
        <title>Metabolic capabilities are highly conserved among human nasal-associated Corynebacterium species in pangenomic analyses.</title>
        <authorList>
            <person name="Tran T.H."/>
            <person name="Roberts A.Q."/>
            <person name="Escapa I.F."/>
            <person name="Gao W."/>
            <person name="Conlan S."/>
            <person name="Kong H."/>
            <person name="Segre J.A."/>
            <person name="Kelly M.S."/>
            <person name="Lemon K.P."/>
        </authorList>
    </citation>
    <scope>NUCLEOTIDE SEQUENCE</scope>
    <source>
        <strain evidence="4">KPL2618</strain>
    </source>
</reference>
<evidence type="ECO:0000313" key="4">
    <source>
        <dbReference type="EMBL" id="MDK4335779.1"/>
    </source>
</evidence>
<keyword evidence="3" id="KW-0472">Membrane</keyword>
<feature type="transmembrane region" description="Helical" evidence="3">
    <location>
        <begin position="94"/>
        <end position="116"/>
    </location>
</feature>
<feature type="compositionally biased region" description="Basic residues" evidence="2">
    <location>
        <begin position="63"/>
        <end position="73"/>
    </location>
</feature>
<feature type="compositionally biased region" description="Basic and acidic residues" evidence="2">
    <location>
        <begin position="10"/>
        <end position="20"/>
    </location>
</feature>
<comment type="caution">
    <text evidence="4">The sequence shown here is derived from an EMBL/GenBank/DDBJ whole genome shotgun (WGS) entry which is preliminary data.</text>
</comment>
<keyword evidence="3" id="KW-1133">Transmembrane helix</keyword>
<evidence type="ECO:0008006" key="6">
    <source>
        <dbReference type="Google" id="ProtNLM"/>
    </source>
</evidence>
<organism evidence="4 5">
    <name type="scientific">Corynebacterium accolens</name>
    <dbReference type="NCBI Taxonomy" id="38284"/>
    <lineage>
        <taxon>Bacteria</taxon>
        <taxon>Bacillati</taxon>
        <taxon>Actinomycetota</taxon>
        <taxon>Actinomycetes</taxon>
        <taxon>Mycobacteriales</taxon>
        <taxon>Corynebacteriaceae</taxon>
        <taxon>Corynebacterium</taxon>
    </lineage>
</organism>
<dbReference type="EMBL" id="JASNVU010000014">
    <property type="protein sequence ID" value="MDK4335779.1"/>
    <property type="molecule type" value="Genomic_DNA"/>
</dbReference>